<dbReference type="EMBL" id="MHPJ01000009">
    <property type="protein sequence ID" value="OGZ79128.1"/>
    <property type="molecule type" value="Genomic_DNA"/>
</dbReference>
<proteinExistence type="predicted"/>
<dbReference type="Proteomes" id="UP000178650">
    <property type="component" value="Unassembled WGS sequence"/>
</dbReference>
<name>A0A1G2IYB8_9BACT</name>
<accession>A0A1G2IYB8</accession>
<evidence type="ECO:0000313" key="2">
    <source>
        <dbReference type="Proteomes" id="UP000178650"/>
    </source>
</evidence>
<dbReference type="STRING" id="1802223.A2358_04055"/>
<organism evidence="1 2">
    <name type="scientific">Candidatus Staskawiczbacteria bacterium RIFOXYB1_FULL_37_44</name>
    <dbReference type="NCBI Taxonomy" id="1802223"/>
    <lineage>
        <taxon>Bacteria</taxon>
        <taxon>Candidatus Staskawicziibacteriota</taxon>
    </lineage>
</organism>
<dbReference type="AlphaFoldDB" id="A0A1G2IYB8"/>
<comment type="caution">
    <text evidence="1">The sequence shown here is derived from an EMBL/GenBank/DDBJ whole genome shotgun (WGS) entry which is preliminary data.</text>
</comment>
<protein>
    <submittedName>
        <fullName evidence="1">Uncharacterized protein</fullName>
    </submittedName>
</protein>
<gene>
    <name evidence="1" type="ORF">A2358_04055</name>
</gene>
<sequence length="97" mass="11315">MLDAEDIKKLIEAQEPVFATKKDLQDIKDDIFEFKSEILTGQDQILKELKTLTEEKTVKDAQEKREKKVLEIHDSALKNNKILSKEQSLEIDNLRVF</sequence>
<evidence type="ECO:0000313" key="1">
    <source>
        <dbReference type="EMBL" id="OGZ79128.1"/>
    </source>
</evidence>
<reference evidence="1 2" key="1">
    <citation type="journal article" date="2016" name="Nat. Commun.">
        <title>Thousands of microbial genomes shed light on interconnected biogeochemical processes in an aquifer system.</title>
        <authorList>
            <person name="Anantharaman K."/>
            <person name="Brown C.T."/>
            <person name="Hug L.A."/>
            <person name="Sharon I."/>
            <person name="Castelle C.J."/>
            <person name="Probst A.J."/>
            <person name="Thomas B.C."/>
            <person name="Singh A."/>
            <person name="Wilkins M.J."/>
            <person name="Karaoz U."/>
            <person name="Brodie E.L."/>
            <person name="Williams K.H."/>
            <person name="Hubbard S.S."/>
            <person name="Banfield J.F."/>
        </authorList>
    </citation>
    <scope>NUCLEOTIDE SEQUENCE [LARGE SCALE GENOMIC DNA]</scope>
</reference>